<dbReference type="Proteomes" id="UP000001396">
    <property type="component" value="Unassembled WGS sequence"/>
</dbReference>
<evidence type="ECO:0000313" key="1">
    <source>
        <dbReference type="EMBL" id="EFA82632.1"/>
    </source>
</evidence>
<proteinExistence type="predicted"/>
<dbReference type="InParanoid" id="D3B789"/>
<sequence>MVVSTLILKNQNGIQQSQQHEYLPFPIIKNIFDFYFNNEVHYRISQLGRLSDRFLYHKLAPIAQLSHRYFDLVSERYVVRCIRKQLHRNTSIFALSIFEVGWRWEVPGLVVPDEFAVV</sequence>
<comment type="caution">
    <text evidence="1">The sequence shown here is derived from an EMBL/GenBank/DDBJ whole genome shotgun (WGS) entry which is preliminary data.</text>
</comment>
<dbReference type="GeneID" id="31359811"/>
<reference evidence="1 2" key="1">
    <citation type="journal article" date="2011" name="Genome Res.">
        <title>Phylogeny-wide analysis of social amoeba genomes highlights ancient origins for complex intercellular communication.</title>
        <authorList>
            <person name="Heidel A.J."/>
            <person name="Lawal H.M."/>
            <person name="Felder M."/>
            <person name="Schilde C."/>
            <person name="Helps N.R."/>
            <person name="Tunggal B."/>
            <person name="Rivero F."/>
            <person name="John U."/>
            <person name="Schleicher M."/>
            <person name="Eichinger L."/>
            <person name="Platzer M."/>
            <person name="Noegel A.A."/>
            <person name="Schaap P."/>
            <person name="Gloeckner G."/>
        </authorList>
    </citation>
    <scope>NUCLEOTIDE SEQUENCE [LARGE SCALE GENOMIC DNA]</scope>
    <source>
        <strain evidence="2">ATCC 26659 / Pp 5 / PN500</strain>
    </source>
</reference>
<name>D3B789_HETP5</name>
<organism evidence="1 2">
    <name type="scientific">Heterostelium pallidum (strain ATCC 26659 / Pp 5 / PN500)</name>
    <name type="common">Cellular slime mold</name>
    <name type="synonym">Polysphondylium pallidum</name>
    <dbReference type="NCBI Taxonomy" id="670386"/>
    <lineage>
        <taxon>Eukaryota</taxon>
        <taxon>Amoebozoa</taxon>
        <taxon>Evosea</taxon>
        <taxon>Eumycetozoa</taxon>
        <taxon>Dictyostelia</taxon>
        <taxon>Acytosteliales</taxon>
        <taxon>Acytosteliaceae</taxon>
        <taxon>Heterostelium</taxon>
    </lineage>
</organism>
<evidence type="ECO:0000313" key="2">
    <source>
        <dbReference type="Proteomes" id="UP000001396"/>
    </source>
</evidence>
<dbReference type="RefSeq" id="XP_020434749.1">
    <property type="nucleotide sequence ID" value="XM_020575229.1"/>
</dbReference>
<dbReference type="EMBL" id="ADBJ01000018">
    <property type="protein sequence ID" value="EFA82632.1"/>
    <property type="molecule type" value="Genomic_DNA"/>
</dbReference>
<keyword evidence="2" id="KW-1185">Reference proteome</keyword>
<accession>D3B789</accession>
<protein>
    <submittedName>
        <fullName evidence="1">Uncharacterized protein</fullName>
    </submittedName>
</protein>
<dbReference type="AlphaFoldDB" id="D3B789"/>
<gene>
    <name evidence="1" type="ORF">PPL_04324</name>
</gene>